<gene>
    <name evidence="1" type="ORF">ANE_LOCUS8574</name>
</gene>
<keyword evidence="2" id="KW-1185">Reference proteome</keyword>
<reference evidence="1" key="1">
    <citation type="submission" date="2019-07" db="EMBL/GenBank/DDBJ databases">
        <authorList>
            <person name="Dittberner H."/>
        </authorList>
    </citation>
    <scope>NUCLEOTIDE SEQUENCE [LARGE SCALE GENOMIC DNA]</scope>
</reference>
<name>A0A565B900_9BRAS</name>
<dbReference type="OrthoDB" id="427950at2759"/>
<organism evidence="1 2">
    <name type="scientific">Arabis nemorensis</name>
    <dbReference type="NCBI Taxonomy" id="586526"/>
    <lineage>
        <taxon>Eukaryota</taxon>
        <taxon>Viridiplantae</taxon>
        <taxon>Streptophyta</taxon>
        <taxon>Embryophyta</taxon>
        <taxon>Tracheophyta</taxon>
        <taxon>Spermatophyta</taxon>
        <taxon>Magnoliopsida</taxon>
        <taxon>eudicotyledons</taxon>
        <taxon>Gunneridae</taxon>
        <taxon>Pentapetalae</taxon>
        <taxon>rosids</taxon>
        <taxon>malvids</taxon>
        <taxon>Brassicales</taxon>
        <taxon>Brassicaceae</taxon>
        <taxon>Arabideae</taxon>
        <taxon>Arabis</taxon>
    </lineage>
</organism>
<comment type="caution">
    <text evidence="1">The sequence shown here is derived from an EMBL/GenBank/DDBJ whole genome shotgun (WGS) entry which is preliminary data.</text>
</comment>
<dbReference type="AlphaFoldDB" id="A0A565B900"/>
<evidence type="ECO:0000313" key="2">
    <source>
        <dbReference type="Proteomes" id="UP000489600"/>
    </source>
</evidence>
<dbReference type="EMBL" id="CABITT030000003">
    <property type="protein sequence ID" value="VVA98129.1"/>
    <property type="molecule type" value="Genomic_DNA"/>
</dbReference>
<accession>A0A565B900</accession>
<sequence length="62" mass="6987">MDAEVISASIFSEVVEANAISLYEVRDHIGTAHLLHEILRVKNIPFEVDVLDYETAASLRKF</sequence>
<evidence type="ECO:0000313" key="1">
    <source>
        <dbReference type="EMBL" id="VVA98129.1"/>
    </source>
</evidence>
<dbReference type="Proteomes" id="UP000489600">
    <property type="component" value="Unassembled WGS sequence"/>
</dbReference>
<proteinExistence type="predicted"/>
<protein>
    <submittedName>
        <fullName evidence="1">Uncharacterized protein</fullName>
    </submittedName>
</protein>